<dbReference type="RefSeq" id="XP_001347059.1">
    <property type="nucleotide sequence ID" value="XM_001347023.1"/>
</dbReference>
<dbReference type="KEGG" id="ptm:GSPATT00000283001"/>
<name>Q6BFY8_PARTE</name>
<dbReference type="GeneID" id="79573886"/>
<dbReference type="HOGENOM" id="CLU_1491812_0_0_1"/>
<dbReference type="Proteomes" id="UP000000600">
    <property type="component" value="Unassembled WGS sequence"/>
</dbReference>
<evidence type="ECO:0000313" key="3">
    <source>
        <dbReference type="Proteomes" id="UP000000600"/>
    </source>
</evidence>
<reference evidence="2" key="3">
    <citation type="submission" date="2006-03" db="EMBL/GenBank/DDBJ databases">
        <authorList>
            <consortium name="Genoscope"/>
        </authorList>
    </citation>
    <scope>NUCLEOTIDE SEQUENCE</scope>
    <source>
        <strain evidence="2">Stock d4-2</strain>
    </source>
</reference>
<dbReference type="GeneID" id="5009030"/>
<gene>
    <name evidence="2" type="ORF">GSPATT00000283001</name>
    <name evidence="1" type="ORF">PTMB.234</name>
</gene>
<dbReference type="RefSeq" id="XP_001423246.1">
    <property type="nucleotide sequence ID" value="XM_001423209.1"/>
</dbReference>
<proteinExistence type="predicted"/>
<dbReference type="EMBL" id="CR548612">
    <property type="protein sequence ID" value="CAH03432.1"/>
    <property type="molecule type" value="Genomic_DNA"/>
</dbReference>
<dbReference type="KEGG" id="ptm:PTMB.234"/>
<reference evidence="2 3" key="2">
    <citation type="journal article" date="2006" name="Nature">
        <title>Global trends of whole-genome duplications revealed by the ciliate Paramecium tetraurelia.</title>
        <authorList>
            <consortium name="Genoscope"/>
            <person name="Aury J.-M."/>
            <person name="Jaillon O."/>
            <person name="Duret L."/>
            <person name="Noel B."/>
            <person name="Jubin C."/>
            <person name="Porcel B.M."/>
            <person name="Segurens B."/>
            <person name="Daubin V."/>
            <person name="Anthouard V."/>
            <person name="Aiach N."/>
            <person name="Arnaiz O."/>
            <person name="Billaut A."/>
            <person name="Beisson J."/>
            <person name="Blanc I."/>
            <person name="Bouhouche K."/>
            <person name="Camara F."/>
            <person name="Duharcourt S."/>
            <person name="Guigo R."/>
            <person name="Gogendeau D."/>
            <person name="Katinka M."/>
            <person name="Keller A.-M."/>
            <person name="Kissmehl R."/>
            <person name="Klotz C."/>
            <person name="Koll F."/>
            <person name="Le Moue A."/>
            <person name="Lepere C."/>
            <person name="Malinsky S."/>
            <person name="Nowacki M."/>
            <person name="Nowak J.K."/>
            <person name="Plattner H."/>
            <person name="Poulain J."/>
            <person name="Ruiz F."/>
            <person name="Serrano V."/>
            <person name="Zagulski M."/>
            <person name="Dessen P."/>
            <person name="Betermier M."/>
            <person name="Weissenbach J."/>
            <person name="Scarpelli C."/>
            <person name="Schachter V."/>
            <person name="Sperling L."/>
            <person name="Meyer E."/>
            <person name="Cohen J."/>
            <person name="Wincker P."/>
        </authorList>
    </citation>
    <scope>NUCLEOTIDE SEQUENCE [LARGE SCALE GENOMIC DNA]</scope>
    <source>
        <strain evidence="2 3">Stock d4-2</strain>
    </source>
</reference>
<reference evidence="1 3" key="1">
    <citation type="journal article" date="2004" name="Curr. Biol.">
        <title>High coding density on the largest Paramecium tetraurelia somatic chromosome.</title>
        <authorList>
            <person name="Zagulski M."/>
            <person name="Nowak J.K."/>
            <person name="Le Mouel A."/>
            <person name="Nowacki M."/>
            <person name="Migdalski A."/>
            <person name="Gromadka R."/>
            <person name="Noel B."/>
            <person name="Blanc I."/>
            <person name="Dessen P."/>
            <person name="Wincker P."/>
            <person name="Keller A.M."/>
            <person name="Cohen J."/>
            <person name="Meyer E."/>
            <person name="Sperling L."/>
        </authorList>
    </citation>
    <scope>NUCLEOTIDE SEQUENCE [LARGE SCALE GENOMIC DNA]</scope>
    <source>
        <strain evidence="1 3">Stock d4-2</strain>
    </source>
</reference>
<evidence type="ECO:0000313" key="2">
    <source>
        <dbReference type="EMBL" id="CAK55848.1"/>
    </source>
</evidence>
<dbReference type="InParanoid" id="Q6BFY8"/>
<accession>Q6BFY8</accession>
<organism evidence="1 3">
    <name type="scientific">Paramecium tetraurelia</name>
    <dbReference type="NCBI Taxonomy" id="5888"/>
    <lineage>
        <taxon>Eukaryota</taxon>
        <taxon>Sar</taxon>
        <taxon>Alveolata</taxon>
        <taxon>Ciliophora</taxon>
        <taxon>Intramacronucleata</taxon>
        <taxon>Oligohymenophorea</taxon>
        <taxon>Peniculida</taxon>
        <taxon>Parameciidae</taxon>
        <taxon>Paramecium</taxon>
    </lineage>
</organism>
<sequence>MSVTSRYLYKRNKQTIQQQKYQDQNPLNQIFNDFNKYIGKKNIDLLPPINQYKRNKSHSYQYDSLQYEFSQLKHPYLDNIKPKQKLKTRISQLSELEIRLSLQVKKVTINDIKKMRQNNQTNGSGLTNRKNESLLTLENMSNLFQHQKLRRHKKYIEETQKKTENTEQFICGWLQLINDDN</sequence>
<dbReference type="AlphaFoldDB" id="Q6BFY8"/>
<evidence type="ECO:0000313" key="1">
    <source>
        <dbReference type="EMBL" id="CAH03432.1"/>
    </source>
</evidence>
<keyword evidence="3" id="KW-1185">Reference proteome</keyword>
<protein>
    <submittedName>
        <fullName evidence="2">Chromosome undetermined scaffold_1, whole genome shotgun sequence</fullName>
    </submittedName>
</protein>
<dbReference type="OrthoDB" id="302146at2759"/>
<dbReference type="EMBL" id="CT867985">
    <property type="protein sequence ID" value="CAK55848.1"/>
    <property type="molecule type" value="Genomic_DNA"/>
</dbReference>
<reference evidence="1" key="4">
    <citation type="submission" date="2006-11" db="EMBL/GenBank/DDBJ databases">
        <title>Paramecium megabase sequencing project.</title>
        <authorList>
            <person name="Nowak J.K."/>
            <person name="Migdalski A."/>
            <person name="Gromadka R."/>
            <person name="Zagulski M."/>
        </authorList>
    </citation>
    <scope>NUCLEOTIDE SEQUENCE</scope>
    <source>
        <strain evidence="1">Stock d4-2</strain>
    </source>
</reference>